<protein>
    <submittedName>
        <fullName evidence="2">Uncharacterized protein</fullName>
    </submittedName>
</protein>
<proteinExistence type="predicted"/>
<keyword evidence="3" id="KW-1185">Reference proteome</keyword>
<dbReference type="EMBL" id="CCYA01000192">
    <property type="protein sequence ID" value="CEH12889.1"/>
    <property type="molecule type" value="Genomic_DNA"/>
</dbReference>
<accession>A0A0P1BC40</accession>
<feature type="region of interest" description="Disordered" evidence="1">
    <location>
        <begin position="1"/>
        <end position="28"/>
    </location>
</feature>
<feature type="compositionally biased region" description="Basic and acidic residues" evidence="1">
    <location>
        <begin position="17"/>
        <end position="28"/>
    </location>
</feature>
<name>A0A0P1BC40_9BASI</name>
<reference evidence="2 3" key="1">
    <citation type="submission" date="2014-09" db="EMBL/GenBank/DDBJ databases">
        <authorList>
            <person name="Magalhaes I.L.F."/>
            <person name="Oliveira U."/>
            <person name="Santos F.R."/>
            <person name="Vidigal T.H.D.A."/>
            <person name="Brescovit A.D."/>
            <person name="Santos A.J."/>
        </authorList>
    </citation>
    <scope>NUCLEOTIDE SEQUENCE [LARGE SCALE GENOMIC DNA]</scope>
</reference>
<dbReference type="AlphaFoldDB" id="A0A0P1BC40"/>
<evidence type="ECO:0000256" key="1">
    <source>
        <dbReference type="SAM" id="MobiDB-lite"/>
    </source>
</evidence>
<evidence type="ECO:0000313" key="2">
    <source>
        <dbReference type="EMBL" id="CEH12889.1"/>
    </source>
</evidence>
<feature type="compositionally biased region" description="Polar residues" evidence="1">
    <location>
        <begin position="1"/>
        <end position="11"/>
    </location>
</feature>
<organism evidence="2 3">
    <name type="scientific">Ceraceosorus bombacis</name>
    <dbReference type="NCBI Taxonomy" id="401625"/>
    <lineage>
        <taxon>Eukaryota</taxon>
        <taxon>Fungi</taxon>
        <taxon>Dikarya</taxon>
        <taxon>Basidiomycota</taxon>
        <taxon>Ustilaginomycotina</taxon>
        <taxon>Exobasidiomycetes</taxon>
        <taxon>Ceraceosorales</taxon>
        <taxon>Ceraceosoraceae</taxon>
        <taxon>Ceraceosorus</taxon>
    </lineage>
</organism>
<sequence length="98" mass="10618">MGGRPNENTLPTCVAHPGKDAGRHADSEAANVRRAEFIRLDDTVSSRTKIALVKSISAASTAPAQLLTFECEWNLALETSLEVRRARLAAQDESQGRN</sequence>
<evidence type="ECO:0000313" key="3">
    <source>
        <dbReference type="Proteomes" id="UP000054845"/>
    </source>
</evidence>
<dbReference type="Proteomes" id="UP000054845">
    <property type="component" value="Unassembled WGS sequence"/>
</dbReference>